<reference evidence="1" key="1">
    <citation type="submission" date="2023-03" db="EMBL/GenBank/DDBJ databases">
        <title>Draft genome sequence of a Mycolicibacterium mageritense strain H4_3_1 isolated from a hybrid biological-inorganic system reactor.</title>
        <authorList>
            <person name="Feng X."/>
            <person name="Kazama D."/>
            <person name="Sato K."/>
            <person name="Kobayashi H."/>
        </authorList>
    </citation>
    <scope>NUCLEOTIDE SEQUENCE</scope>
    <source>
        <strain evidence="1">H4_3_1</strain>
    </source>
</reference>
<evidence type="ECO:0000313" key="2">
    <source>
        <dbReference type="Proteomes" id="UP001241092"/>
    </source>
</evidence>
<dbReference type="RefSeq" id="WP_276821239.1">
    <property type="nucleotide sequence ID" value="NZ_AP027452.1"/>
</dbReference>
<proteinExistence type="predicted"/>
<sequence>MTESPLIAVVHSAPASIGPITAAFATELPDAKLWNLVDDRLGPDADALGELSPQLRDRMLNLIRHAVTGGASAVVMACSMYGEVRAIAEKVFATPVFSSDSDMLDEIVRQAPRRVAVLASLRTATSDTTARVAAVLPDADVVAVYCEGAAQAAASGDLTGLVGALAAGAGTGEFDLLCLAQYSLSPAAEELVTKTGVPVVSPTRLAARAVAARLRA</sequence>
<dbReference type="InterPro" id="IPR015942">
    <property type="entry name" value="Asp/Glu/hydantoin_racemase"/>
</dbReference>
<organism evidence="1 2">
    <name type="scientific">Mycolicibacterium mageritense</name>
    <name type="common">Mycobacterium mageritense</name>
    <dbReference type="NCBI Taxonomy" id="53462"/>
    <lineage>
        <taxon>Bacteria</taxon>
        <taxon>Bacillati</taxon>
        <taxon>Actinomycetota</taxon>
        <taxon>Actinomycetes</taxon>
        <taxon>Mycobacteriales</taxon>
        <taxon>Mycobacteriaceae</taxon>
        <taxon>Mycolicibacterium</taxon>
    </lineage>
</organism>
<dbReference type="EMBL" id="AP027452">
    <property type="protein sequence ID" value="BDY29076.1"/>
    <property type="molecule type" value="Genomic_DNA"/>
</dbReference>
<gene>
    <name evidence="1" type="ORF">hbim_03012</name>
</gene>
<dbReference type="AlphaFoldDB" id="A0AAI8TVC3"/>
<accession>A0AAI8TVC3</accession>
<dbReference type="Proteomes" id="UP001241092">
    <property type="component" value="Chromosome"/>
</dbReference>
<protein>
    <recommendedName>
        <fullName evidence="3">Asp/Glu racemase</fullName>
    </recommendedName>
</protein>
<name>A0AAI8TVC3_MYCME</name>
<dbReference type="GO" id="GO:0047661">
    <property type="term" value="F:amino-acid racemase activity"/>
    <property type="evidence" value="ECO:0007669"/>
    <property type="project" value="InterPro"/>
</dbReference>
<evidence type="ECO:0008006" key="3">
    <source>
        <dbReference type="Google" id="ProtNLM"/>
    </source>
</evidence>
<dbReference type="Pfam" id="PF01177">
    <property type="entry name" value="Asp_Glu_race"/>
    <property type="match status" value="1"/>
</dbReference>
<evidence type="ECO:0000313" key="1">
    <source>
        <dbReference type="EMBL" id="BDY29076.1"/>
    </source>
</evidence>